<evidence type="ECO:0000313" key="2">
    <source>
        <dbReference type="Proteomes" id="UP000765509"/>
    </source>
</evidence>
<gene>
    <name evidence="1" type="ORF">O181_123120</name>
</gene>
<accession>A0A9Q3KQJ6</accession>
<proteinExistence type="predicted"/>
<evidence type="ECO:0000313" key="1">
    <source>
        <dbReference type="EMBL" id="MBW0583405.1"/>
    </source>
</evidence>
<dbReference type="Proteomes" id="UP000765509">
    <property type="component" value="Unassembled WGS sequence"/>
</dbReference>
<organism evidence="1 2">
    <name type="scientific">Austropuccinia psidii MF-1</name>
    <dbReference type="NCBI Taxonomy" id="1389203"/>
    <lineage>
        <taxon>Eukaryota</taxon>
        <taxon>Fungi</taxon>
        <taxon>Dikarya</taxon>
        <taxon>Basidiomycota</taxon>
        <taxon>Pucciniomycotina</taxon>
        <taxon>Pucciniomycetes</taxon>
        <taxon>Pucciniales</taxon>
        <taxon>Sphaerophragmiaceae</taxon>
        <taxon>Austropuccinia</taxon>
    </lineage>
</organism>
<keyword evidence="2" id="KW-1185">Reference proteome</keyword>
<dbReference type="EMBL" id="AVOT02115047">
    <property type="protein sequence ID" value="MBW0583405.1"/>
    <property type="molecule type" value="Genomic_DNA"/>
</dbReference>
<name>A0A9Q3KQJ6_9BASI</name>
<sequence>MPQSTANETFFKHTQDAHTFLVTPTRGMAYIYGPAPKMTVCIDNVQHPLIIDSVAHCSIVAIEYLDNHFPNWQKQLLITKEKNFKSASGKMAFIGIIIKEIVITHRKGNIQLNQRFVVLEDSQTQGFLLATH</sequence>
<dbReference type="AlphaFoldDB" id="A0A9Q3KQJ6"/>
<comment type="caution">
    <text evidence="1">The sequence shown here is derived from an EMBL/GenBank/DDBJ whole genome shotgun (WGS) entry which is preliminary data.</text>
</comment>
<protein>
    <submittedName>
        <fullName evidence="1">Uncharacterized protein</fullName>
    </submittedName>
</protein>
<reference evidence="1" key="1">
    <citation type="submission" date="2021-03" db="EMBL/GenBank/DDBJ databases">
        <title>Draft genome sequence of rust myrtle Austropuccinia psidii MF-1, a brazilian biotype.</title>
        <authorList>
            <person name="Quecine M.C."/>
            <person name="Pachon D.M.R."/>
            <person name="Bonatelli M.L."/>
            <person name="Correr F.H."/>
            <person name="Franceschini L.M."/>
            <person name="Leite T.F."/>
            <person name="Margarido G.R.A."/>
            <person name="Almeida C.A."/>
            <person name="Ferrarezi J.A."/>
            <person name="Labate C.A."/>
        </authorList>
    </citation>
    <scope>NUCLEOTIDE SEQUENCE</scope>
    <source>
        <strain evidence="1">MF-1</strain>
    </source>
</reference>